<dbReference type="InterPro" id="IPR002110">
    <property type="entry name" value="Ankyrin_rpt"/>
</dbReference>
<feature type="compositionally biased region" description="Low complexity" evidence="7">
    <location>
        <begin position="839"/>
        <end position="856"/>
    </location>
</feature>
<feature type="repeat" description="ANK" evidence="5">
    <location>
        <begin position="578"/>
        <end position="610"/>
    </location>
</feature>
<feature type="repeat" description="TPR" evidence="6">
    <location>
        <begin position="160"/>
        <end position="193"/>
    </location>
</feature>
<sequence>MLDKERAKRKNNARQLSTILRSLGDEYTEEGKYNEALDEYNELLDVCETLDDALSIAVAHRMIGETLMSLGDYANALDHQKNYLKGVKDTNNLLEQQRAFATLGRTQFCLGESLTDANDLTKKIEVLNNAKRSYAKSLELCNKLERNNSIKLEEIMIMRSRLFLNLGLVYEAKKEPKNAIELIEKAAQLCEQHNLSDDLYRSHIALGGIYERMNNNQLAQCHYEEASKVSDPGLKALAKLACAEYFIKVGKFIDAREILVKLYVHHNDDTIITTSKKLLKIIVVIEKCEEMLQNEFHNNKRLEIYEKAGDAAIAGQSLKKAIEYYRSMLSCARTAESTSKISAALVSLAQTLKDTEQYDEALLYAKEELKICKDPNEISRSALFLAELLSHTDSSNEEIISTLEIALDNANKSDKPLLKLDVLKEMREFYHKNNNKKKYKEIDKEIENISENLSIISTQDEEQDEIGDDINLSDLSDIEDEIIKRDGDKSKIKRQPKRNSNIQIKRNLKGETQLQTACIDGDIDKVKEYLAAKHPVNVRDNCGWTPLHEATNFGYVDIVKLLIKHGADVNDPGGAQCGGITPLHDAAACGHTIMINLLMENGADPRLVTHKGETVLDCLVAWRERVENLSQYDENEYKKICDKLRLILPSKSLKNKKSNDNELAVAQPRLFPSIIDHEDPDDDLRLSNDDEPVDKEGKFARKVYKRAIESMKHPLRSNQIISQPRLFPSIIDHEDPDDDLRLSNDDEPVDKEGKFARKVYKRAIESMKHPLRSNQIICNNSKTISQPPPLIDSEEVLIDEWLEDDIGNQPSTSTSAVLYKKRRSSNGLGSCITPESTKKILTSSSSNSSAKKTPTSAKRRTNNFSPIDDINAKRQKINDDLLADVLLIDSEDSQSSTLSEDLFQTSPFSKKHKKSKQKSLFTNGFTKNTILKSRSPSPVSIVTTGQNYQRRSTDTIKIQITINDRIYNLKLRSSEQNKTLVLNIQNDINDKFELDTGCSGKIILTTLSGDDLTADNILNVIFSSDGVVKLIGNVDDLKIPTLTERYKKIYDDIDGIPETMLKSLKSCENTSTFRLRNSNNFDKEIITLLKSLEYEKNIQVLYLSSGSLFNIGNYLGQTLVNLSSLQELHLQCCDIDYNCLSYIYSLPLSMRVLDLSYNPLGRESQDKLVDLITPLRNLQTLNLCCCKIDKFPVSAISCSILNLDISNNTIDDESVDGYLQRQMINLNLSNIYWKNKTIGTLVLSTTNDRIFMNLDILELSGCKLTNFDVKYIIKKCHNITKINISNNQDINDDAVGELLSKKPTLSLIDVTGCTIINNNPGDDVIIDKPQVCTLKVSMSKDVIDYWKFLWLGQASIYHLSDSTYFFEPSLE</sequence>
<dbReference type="Gene3D" id="1.25.40.20">
    <property type="entry name" value="Ankyrin repeat-containing domain"/>
    <property type="match status" value="1"/>
</dbReference>
<organism evidence="8 9">
    <name type="scientific">Aphidius gifuensis</name>
    <name type="common">Parasitoid wasp</name>
    <dbReference type="NCBI Taxonomy" id="684658"/>
    <lineage>
        <taxon>Eukaryota</taxon>
        <taxon>Metazoa</taxon>
        <taxon>Ecdysozoa</taxon>
        <taxon>Arthropoda</taxon>
        <taxon>Hexapoda</taxon>
        <taxon>Insecta</taxon>
        <taxon>Pterygota</taxon>
        <taxon>Neoptera</taxon>
        <taxon>Endopterygota</taxon>
        <taxon>Hymenoptera</taxon>
        <taxon>Apocrita</taxon>
        <taxon>Ichneumonoidea</taxon>
        <taxon>Braconidae</taxon>
        <taxon>Aphidiinae</taxon>
        <taxon>Aphidius</taxon>
    </lineage>
</organism>
<proteinExistence type="predicted"/>
<dbReference type="SUPFAM" id="SSF48403">
    <property type="entry name" value="Ankyrin repeat"/>
    <property type="match status" value="1"/>
</dbReference>
<dbReference type="PROSITE" id="PS50005">
    <property type="entry name" value="TPR"/>
    <property type="match status" value="2"/>
</dbReference>
<gene>
    <name evidence="8" type="ORF">HCN44_007975</name>
</gene>
<dbReference type="Proteomes" id="UP000639338">
    <property type="component" value="Unassembled WGS sequence"/>
</dbReference>
<dbReference type="GO" id="GO:0000724">
    <property type="term" value="P:double-strand break repair via homologous recombination"/>
    <property type="evidence" value="ECO:0007669"/>
    <property type="project" value="TreeGrafter"/>
</dbReference>
<comment type="caution">
    <text evidence="8">The sequence shown here is derived from an EMBL/GenBank/DDBJ whole genome shotgun (WGS) entry which is preliminary data.</text>
</comment>
<name>A0A834XNJ8_APHGI</name>
<evidence type="ECO:0000313" key="8">
    <source>
        <dbReference type="EMBL" id="KAF7989301.1"/>
    </source>
</evidence>
<evidence type="ECO:0000256" key="5">
    <source>
        <dbReference type="PROSITE-ProRule" id="PRU00023"/>
    </source>
</evidence>
<feature type="region of interest" description="Disordered" evidence="7">
    <location>
        <begin position="839"/>
        <end position="867"/>
    </location>
</feature>
<dbReference type="SUPFAM" id="SSF52047">
    <property type="entry name" value="RNI-like"/>
    <property type="match status" value="1"/>
</dbReference>
<dbReference type="OrthoDB" id="273147at2759"/>
<evidence type="ECO:0008006" key="10">
    <source>
        <dbReference type="Google" id="ProtNLM"/>
    </source>
</evidence>
<keyword evidence="3" id="KW-0677">Repeat</keyword>
<dbReference type="Gene3D" id="1.25.40.10">
    <property type="entry name" value="Tetratricopeptide repeat domain"/>
    <property type="match status" value="2"/>
</dbReference>
<feature type="repeat" description="TPR" evidence="6">
    <location>
        <begin position="17"/>
        <end position="50"/>
    </location>
</feature>
<evidence type="ECO:0000256" key="1">
    <source>
        <dbReference type="ARBA" id="ARBA00004123"/>
    </source>
</evidence>
<dbReference type="InterPro" id="IPR011990">
    <property type="entry name" value="TPR-like_helical_dom_sf"/>
</dbReference>
<dbReference type="GO" id="GO:0043596">
    <property type="term" value="C:nuclear replication fork"/>
    <property type="evidence" value="ECO:0007669"/>
    <property type="project" value="TreeGrafter"/>
</dbReference>
<dbReference type="Gene3D" id="3.80.10.10">
    <property type="entry name" value="Ribonuclease Inhibitor"/>
    <property type="match status" value="1"/>
</dbReference>
<protein>
    <recommendedName>
        <fullName evidence="10">Tonsoku-like protein</fullName>
    </recommendedName>
</protein>
<dbReference type="Pfam" id="PF13424">
    <property type="entry name" value="TPR_12"/>
    <property type="match status" value="1"/>
</dbReference>
<keyword evidence="5" id="KW-0040">ANK repeat</keyword>
<keyword evidence="6" id="KW-0802">TPR repeat</keyword>
<keyword evidence="2" id="KW-0433">Leucine-rich repeat</keyword>
<dbReference type="SMART" id="SM00248">
    <property type="entry name" value="ANK"/>
    <property type="match status" value="3"/>
</dbReference>
<dbReference type="SUPFAM" id="SSF48452">
    <property type="entry name" value="TPR-like"/>
    <property type="match status" value="2"/>
</dbReference>
<dbReference type="PROSITE" id="PS50297">
    <property type="entry name" value="ANK_REP_REGION"/>
    <property type="match status" value="2"/>
</dbReference>
<evidence type="ECO:0000256" key="7">
    <source>
        <dbReference type="SAM" id="MobiDB-lite"/>
    </source>
</evidence>
<comment type="subcellular location">
    <subcellularLocation>
        <location evidence="1">Nucleus</location>
    </subcellularLocation>
</comment>
<dbReference type="InterPro" id="IPR032675">
    <property type="entry name" value="LRR_dom_sf"/>
</dbReference>
<evidence type="ECO:0000313" key="9">
    <source>
        <dbReference type="Proteomes" id="UP000639338"/>
    </source>
</evidence>
<dbReference type="PROSITE" id="PS50088">
    <property type="entry name" value="ANK_REPEAT"/>
    <property type="match status" value="2"/>
</dbReference>
<feature type="repeat" description="ANK" evidence="5">
    <location>
        <begin position="542"/>
        <end position="574"/>
    </location>
</feature>
<evidence type="ECO:0000256" key="4">
    <source>
        <dbReference type="ARBA" id="ARBA00023242"/>
    </source>
</evidence>
<dbReference type="InterPro" id="IPR036770">
    <property type="entry name" value="Ankyrin_rpt-contain_sf"/>
</dbReference>
<dbReference type="GO" id="GO:0031297">
    <property type="term" value="P:replication fork processing"/>
    <property type="evidence" value="ECO:0007669"/>
    <property type="project" value="TreeGrafter"/>
</dbReference>
<dbReference type="EMBL" id="JACMRX010000005">
    <property type="protein sequence ID" value="KAF7989301.1"/>
    <property type="molecule type" value="Genomic_DNA"/>
</dbReference>
<keyword evidence="9" id="KW-1185">Reference proteome</keyword>
<evidence type="ECO:0000256" key="2">
    <source>
        <dbReference type="ARBA" id="ARBA00022614"/>
    </source>
</evidence>
<dbReference type="InterPro" id="IPR019734">
    <property type="entry name" value="TPR_rpt"/>
</dbReference>
<dbReference type="SMART" id="SM00028">
    <property type="entry name" value="TPR"/>
    <property type="match status" value="4"/>
</dbReference>
<reference evidence="8 9" key="1">
    <citation type="submission" date="2020-08" db="EMBL/GenBank/DDBJ databases">
        <title>Aphidius gifuensis genome sequencing and assembly.</title>
        <authorList>
            <person name="Du Z."/>
        </authorList>
    </citation>
    <scope>NUCLEOTIDE SEQUENCE [LARGE SCALE GENOMIC DNA]</scope>
    <source>
        <strain evidence="8">YNYX2018</strain>
        <tissue evidence="8">Adults</tissue>
    </source>
</reference>
<dbReference type="PANTHER" id="PTHR46358">
    <property type="entry name" value="TONSOKU-LIKE PROTEIN"/>
    <property type="match status" value="1"/>
</dbReference>
<evidence type="ECO:0000256" key="6">
    <source>
        <dbReference type="PROSITE-ProRule" id="PRU00339"/>
    </source>
</evidence>
<keyword evidence="4" id="KW-0539">Nucleus</keyword>
<dbReference type="Pfam" id="PF12796">
    <property type="entry name" value="Ank_2"/>
    <property type="match status" value="1"/>
</dbReference>
<dbReference type="PANTHER" id="PTHR46358:SF1">
    <property type="entry name" value="TONSOKU-LIKE PROTEIN"/>
    <property type="match status" value="1"/>
</dbReference>
<evidence type="ECO:0000256" key="3">
    <source>
        <dbReference type="ARBA" id="ARBA00022737"/>
    </source>
</evidence>
<dbReference type="InterPro" id="IPR052311">
    <property type="entry name" value="MMS22L-TONSL_complex_comp"/>
</dbReference>
<accession>A0A834XNJ8</accession>